<protein>
    <submittedName>
        <fullName evidence="1">Uncharacterized protein</fullName>
    </submittedName>
</protein>
<accession>A0AAE0FZ62</accession>
<evidence type="ECO:0000313" key="2">
    <source>
        <dbReference type="Proteomes" id="UP001190700"/>
    </source>
</evidence>
<organism evidence="1 2">
    <name type="scientific">Cymbomonas tetramitiformis</name>
    <dbReference type="NCBI Taxonomy" id="36881"/>
    <lineage>
        <taxon>Eukaryota</taxon>
        <taxon>Viridiplantae</taxon>
        <taxon>Chlorophyta</taxon>
        <taxon>Pyramimonadophyceae</taxon>
        <taxon>Pyramimonadales</taxon>
        <taxon>Pyramimonadaceae</taxon>
        <taxon>Cymbomonas</taxon>
    </lineage>
</organism>
<gene>
    <name evidence="1" type="ORF">CYMTET_23065</name>
</gene>
<evidence type="ECO:0000313" key="1">
    <source>
        <dbReference type="EMBL" id="KAK3268433.1"/>
    </source>
</evidence>
<proteinExistence type="predicted"/>
<reference evidence="1 2" key="1">
    <citation type="journal article" date="2015" name="Genome Biol. Evol.">
        <title>Comparative Genomics of a Bacterivorous Green Alga Reveals Evolutionary Causalities and Consequences of Phago-Mixotrophic Mode of Nutrition.</title>
        <authorList>
            <person name="Burns J.A."/>
            <person name="Paasch A."/>
            <person name="Narechania A."/>
            <person name="Kim E."/>
        </authorList>
    </citation>
    <scope>NUCLEOTIDE SEQUENCE [LARGE SCALE GENOMIC DNA]</scope>
    <source>
        <strain evidence="1 2">PLY_AMNH</strain>
    </source>
</reference>
<feature type="non-terminal residue" evidence="1">
    <location>
        <position position="1"/>
    </location>
</feature>
<name>A0AAE0FZ62_9CHLO</name>
<dbReference type="EMBL" id="LGRX02011830">
    <property type="protein sequence ID" value="KAK3268433.1"/>
    <property type="molecule type" value="Genomic_DNA"/>
</dbReference>
<keyword evidence="2" id="KW-1185">Reference proteome</keyword>
<sequence>PSGGQGAAGSEWLLTPVMRTDAQPSGGQGAAGSEWLLTPGAEERLRAVSQQLDDMVHNAWRICSESNAKWFCNDTKQLLAGDVASSYLPYIELPDAICAT</sequence>
<dbReference type="AlphaFoldDB" id="A0AAE0FZ62"/>
<comment type="caution">
    <text evidence="1">The sequence shown here is derived from an EMBL/GenBank/DDBJ whole genome shotgun (WGS) entry which is preliminary data.</text>
</comment>
<dbReference type="Proteomes" id="UP001190700">
    <property type="component" value="Unassembled WGS sequence"/>
</dbReference>